<dbReference type="AlphaFoldDB" id="A0A7J0BID5"/>
<comment type="caution">
    <text evidence="2">The sequence shown here is derived from an EMBL/GenBank/DDBJ whole genome shotgun (WGS) entry which is preliminary data.</text>
</comment>
<name>A0A7J0BID5_9BACT</name>
<evidence type="ECO:0000313" key="2">
    <source>
        <dbReference type="EMBL" id="GFM33001.1"/>
    </source>
</evidence>
<keyword evidence="3" id="KW-1185">Reference proteome</keyword>
<accession>A0A7J0BID5</accession>
<dbReference type="RefSeq" id="WP_174404650.1">
    <property type="nucleotide sequence ID" value="NZ_BLVO01000012.1"/>
</dbReference>
<dbReference type="Proteomes" id="UP000503840">
    <property type="component" value="Unassembled WGS sequence"/>
</dbReference>
<sequence length="440" mass="48549">MELRLLRITGACLLVCLALCLFAGIYGAQAAETNATETNATAYRDCSAKGKKALQRLFAAKGRTVRSAGEYMLLDSGVVLHKECVTVFGESMPVLVTDALQRGIRCLAATPTVTTRSLISEMAAVLGMEHAAQPVILCRPLASRQMKGMGMRSEEQGKSPFMVLSPVLKDESLGFIEGVVFHEFIHLGGGGHAHGSQRELATPCQGCCFDVGRTGEGARSLACRVCATDYADKFDPAYMRDLTQWALQTPGSEFIARINLLDGVRRAGGDVRFFVTLVREFRDHPFGFELASEVLRTLSLEGDDAALVRSVARKMHGHVTKRFKNFGRTLARAAITRFELARNGEDPERVLEAVSALLLETRLPDKDRVPLADRPYFYKYYYEFALLRGVLAGEVQGLWKARYDALCPDKTDCPDLYLKRRTFTCQKAGLDYDAGTDTCR</sequence>
<evidence type="ECO:0008006" key="4">
    <source>
        <dbReference type="Google" id="ProtNLM"/>
    </source>
</evidence>
<proteinExistence type="predicted"/>
<feature type="chain" id="PRO_5029908589" description="Peptidase MA-like domain-containing protein" evidence="1">
    <location>
        <begin position="31"/>
        <end position="440"/>
    </location>
</feature>
<keyword evidence="1" id="KW-0732">Signal</keyword>
<gene>
    <name evidence="2" type="ORF">DSM101010T_13660</name>
</gene>
<evidence type="ECO:0000256" key="1">
    <source>
        <dbReference type="SAM" id="SignalP"/>
    </source>
</evidence>
<dbReference type="EMBL" id="BLVO01000012">
    <property type="protein sequence ID" value="GFM33001.1"/>
    <property type="molecule type" value="Genomic_DNA"/>
</dbReference>
<feature type="signal peptide" evidence="1">
    <location>
        <begin position="1"/>
        <end position="30"/>
    </location>
</feature>
<organism evidence="2 3">
    <name type="scientific">Desulfovibrio subterraneus</name>
    <dbReference type="NCBI Taxonomy" id="2718620"/>
    <lineage>
        <taxon>Bacteria</taxon>
        <taxon>Pseudomonadati</taxon>
        <taxon>Thermodesulfobacteriota</taxon>
        <taxon>Desulfovibrionia</taxon>
        <taxon>Desulfovibrionales</taxon>
        <taxon>Desulfovibrionaceae</taxon>
        <taxon>Desulfovibrio</taxon>
    </lineage>
</organism>
<protein>
    <recommendedName>
        <fullName evidence="4">Peptidase MA-like domain-containing protein</fullName>
    </recommendedName>
</protein>
<evidence type="ECO:0000313" key="3">
    <source>
        <dbReference type="Proteomes" id="UP000503840"/>
    </source>
</evidence>
<reference evidence="2 3" key="1">
    <citation type="submission" date="2020-05" db="EMBL/GenBank/DDBJ databases">
        <title>Draft genome sequence of Desulfovibrio sp. strain HN2T.</title>
        <authorList>
            <person name="Ueno A."/>
            <person name="Tamazawa S."/>
            <person name="Tamamura S."/>
            <person name="Murakami T."/>
            <person name="Kiyama T."/>
            <person name="Inomata H."/>
            <person name="Amano Y."/>
            <person name="Miyakawa K."/>
            <person name="Tamaki H."/>
            <person name="Naganuma T."/>
            <person name="Kaneko K."/>
        </authorList>
    </citation>
    <scope>NUCLEOTIDE SEQUENCE [LARGE SCALE GENOMIC DNA]</scope>
    <source>
        <strain evidence="2 3">HN2</strain>
    </source>
</reference>